<comment type="caution">
    <text evidence="2">The sequence shown here is derived from an EMBL/GenBank/DDBJ whole genome shotgun (WGS) entry which is preliminary data.</text>
</comment>
<dbReference type="PANTHER" id="PTHR39664:SF2">
    <property type="entry name" value="NUCLEIC ACID-BINDING PROTEIN, CONTAINING PIN DOMAIN-RELATED"/>
    <property type="match status" value="1"/>
</dbReference>
<evidence type="ECO:0000259" key="1">
    <source>
        <dbReference type="Pfam" id="PF01850"/>
    </source>
</evidence>
<dbReference type="SUPFAM" id="SSF88723">
    <property type="entry name" value="PIN domain-like"/>
    <property type="match status" value="1"/>
</dbReference>
<feature type="domain" description="PIN" evidence="1">
    <location>
        <begin position="4"/>
        <end position="118"/>
    </location>
</feature>
<organism evidence="2 3">
    <name type="scientific">Sphingomonas endophytica</name>
    <dbReference type="NCBI Taxonomy" id="869719"/>
    <lineage>
        <taxon>Bacteria</taxon>
        <taxon>Pseudomonadati</taxon>
        <taxon>Pseudomonadota</taxon>
        <taxon>Alphaproteobacteria</taxon>
        <taxon>Sphingomonadales</taxon>
        <taxon>Sphingomonadaceae</taxon>
        <taxon>Sphingomonas</taxon>
    </lineage>
</organism>
<dbReference type="Proteomes" id="UP000522313">
    <property type="component" value="Unassembled WGS sequence"/>
</dbReference>
<protein>
    <submittedName>
        <fullName evidence="2">Putative nucleic-acid-binding protein</fullName>
    </submittedName>
</protein>
<dbReference type="PANTHER" id="PTHR39664">
    <property type="match status" value="1"/>
</dbReference>
<sequence>MRAVDTNILVRWLTRDDPVQTPIADRVMAKPVFVAHTVLLELAWVLGGRTYRFNRARLAVALRALIDTQTVHVGDEEAVRWAIERFAAGGDIADMLHLTSLHGCSAFVSFENRLQERAGPQAPVPVEQPA</sequence>
<dbReference type="InterPro" id="IPR002716">
    <property type="entry name" value="PIN_dom"/>
</dbReference>
<gene>
    <name evidence="2" type="ORF">F4693_001160</name>
</gene>
<evidence type="ECO:0000313" key="2">
    <source>
        <dbReference type="EMBL" id="MBB6504195.1"/>
    </source>
</evidence>
<dbReference type="AlphaFoldDB" id="A0A7X0JBF3"/>
<accession>A0A7X0JBF3</accession>
<dbReference type="Gene3D" id="3.40.50.1010">
    <property type="entry name" value="5'-nuclease"/>
    <property type="match status" value="1"/>
</dbReference>
<dbReference type="RefSeq" id="WP_184504489.1">
    <property type="nucleotide sequence ID" value="NZ_JACHBT010000005.1"/>
</dbReference>
<dbReference type="InterPro" id="IPR029060">
    <property type="entry name" value="PIN-like_dom_sf"/>
</dbReference>
<evidence type="ECO:0000313" key="3">
    <source>
        <dbReference type="Proteomes" id="UP000522313"/>
    </source>
</evidence>
<proteinExistence type="predicted"/>
<reference evidence="2 3" key="2">
    <citation type="submission" date="2020-08" db="EMBL/GenBank/DDBJ databases">
        <authorList>
            <person name="Partida-Martinez L."/>
            <person name="Huntemann M."/>
            <person name="Clum A."/>
            <person name="Wang J."/>
            <person name="Palaniappan K."/>
            <person name="Ritter S."/>
            <person name="Chen I.-M."/>
            <person name="Stamatis D."/>
            <person name="Reddy T."/>
            <person name="O'Malley R."/>
            <person name="Daum C."/>
            <person name="Shapiro N."/>
            <person name="Ivanova N."/>
            <person name="Kyrpides N."/>
            <person name="Woyke T."/>
        </authorList>
    </citation>
    <scope>NUCLEOTIDE SEQUENCE [LARGE SCALE GENOMIC DNA]</scope>
    <source>
        <strain evidence="2 3">AS3.13</strain>
    </source>
</reference>
<name>A0A7X0JBF3_9SPHN</name>
<reference evidence="2 3" key="1">
    <citation type="submission" date="2020-08" db="EMBL/GenBank/DDBJ databases">
        <title>The Agave Microbiome: Exploring the role of microbial communities in plant adaptations to desert environments.</title>
        <authorList>
            <person name="Partida-Martinez L.P."/>
        </authorList>
    </citation>
    <scope>NUCLEOTIDE SEQUENCE [LARGE SCALE GENOMIC DNA]</scope>
    <source>
        <strain evidence="2 3">AS3.13</strain>
    </source>
</reference>
<dbReference type="CDD" id="cd18683">
    <property type="entry name" value="PIN_VapC-like"/>
    <property type="match status" value="1"/>
</dbReference>
<dbReference type="Pfam" id="PF01850">
    <property type="entry name" value="PIN"/>
    <property type="match status" value="1"/>
</dbReference>
<dbReference type="EMBL" id="JACHBT010000005">
    <property type="protein sequence ID" value="MBB6504195.1"/>
    <property type="molecule type" value="Genomic_DNA"/>
</dbReference>